<name>A0A381RDE4_9ZZZZ</name>
<dbReference type="EMBL" id="UINC01001842">
    <property type="protein sequence ID" value="SUZ89815.1"/>
    <property type="molecule type" value="Genomic_DNA"/>
</dbReference>
<accession>A0A381RDE4</accession>
<protein>
    <submittedName>
        <fullName evidence="1">Uncharacterized protein</fullName>
    </submittedName>
</protein>
<sequence length="268" mass="30663">MKNSLLIISAICTLFAHQPVMDMAPRWAGGWGFQFRYERLGSDKEIGREFGSLSKSYYQHTTWIEGVYTWKRSIRATFKMPYHQISNERQLVDWGNSTLSYSGIGDLILAVPLKKYFNMKRSTANFGFTPQIRLKTGDNSDLLTSKSGYGLSLSYSTENPKYYQLYDVFGWILDDESKMIGLDVNLGWHPIHNNETNSGVFVMWDGTYRLNWDKDENSDSRLYTGPVAMFYKAGIMVRVDIKVPIIEKVEKASLSKGTIIQTGIGFVF</sequence>
<reference evidence="1" key="1">
    <citation type="submission" date="2018-05" db="EMBL/GenBank/DDBJ databases">
        <authorList>
            <person name="Lanie J.A."/>
            <person name="Ng W.-L."/>
            <person name="Kazmierczak K.M."/>
            <person name="Andrzejewski T.M."/>
            <person name="Davidsen T.M."/>
            <person name="Wayne K.J."/>
            <person name="Tettelin H."/>
            <person name="Glass J.I."/>
            <person name="Rusch D."/>
            <person name="Podicherti R."/>
            <person name="Tsui H.-C.T."/>
            <person name="Winkler M.E."/>
        </authorList>
    </citation>
    <scope>NUCLEOTIDE SEQUENCE</scope>
</reference>
<gene>
    <name evidence="1" type="ORF">METZ01_LOCUS42669</name>
</gene>
<evidence type="ECO:0000313" key="1">
    <source>
        <dbReference type="EMBL" id="SUZ89815.1"/>
    </source>
</evidence>
<organism evidence="1">
    <name type="scientific">marine metagenome</name>
    <dbReference type="NCBI Taxonomy" id="408172"/>
    <lineage>
        <taxon>unclassified sequences</taxon>
        <taxon>metagenomes</taxon>
        <taxon>ecological metagenomes</taxon>
    </lineage>
</organism>
<proteinExistence type="predicted"/>
<dbReference type="AlphaFoldDB" id="A0A381RDE4"/>